<reference evidence="5 6" key="1">
    <citation type="submission" date="2017-01" db="EMBL/GenBank/DDBJ databases">
        <authorList>
            <person name="Mah S.A."/>
            <person name="Swanson W.J."/>
            <person name="Moy G.W."/>
            <person name="Vacquier V.D."/>
        </authorList>
    </citation>
    <scope>NUCLEOTIDE SEQUENCE [LARGE SCALE GENOMIC DNA]</scope>
    <source>
        <strain evidence="5 6">DSM 45758</strain>
    </source>
</reference>
<keyword evidence="2 4" id="KW-0808">Transferase</keyword>
<keyword evidence="4" id="KW-0046">Antibiotic resistance</keyword>
<dbReference type="SUPFAM" id="SSF110710">
    <property type="entry name" value="TTHA0583/YokD-like"/>
    <property type="match status" value="1"/>
</dbReference>
<dbReference type="PANTHER" id="PTHR11104">
    <property type="entry name" value="AMINOGLYCOSIDE N3-ACETYLTRANSFERASE"/>
    <property type="match status" value="1"/>
</dbReference>
<sequence length="270" mass="28703">MTATTATTGTVASLSEEFVAAGVTAGRTVLVHTSMRAVGPVDGGVATVLAALRRVIGRAAVVVSAQTPNNSTSSPAFRAATRGMTPAEVAGHIARIEGFDPATTPSFGVGVFAEHVRQDPEAVRSTHPQASFAALGHGAAELMRVHDLECHLGERSPLGALYEADATILLLGVGYGACTAFHLAEYRLPRRPTREYCCFLRDGDGDGDRRVRCDFTGLDLDDGDFEFLGRAMETSPDVVVTRGRVGRARTLSMPMRRAVDFAVGWMARNR</sequence>
<evidence type="ECO:0000313" key="5">
    <source>
        <dbReference type="EMBL" id="SIR97628.1"/>
    </source>
</evidence>
<comment type="catalytic activity">
    <reaction evidence="4">
        <text>a 2-deoxystreptamine antibiotic + acetyl-CoA = an N(3)-acetyl-2-deoxystreptamine antibiotic + CoA + H(+)</text>
        <dbReference type="Rhea" id="RHEA:12665"/>
        <dbReference type="ChEBI" id="CHEBI:15378"/>
        <dbReference type="ChEBI" id="CHEBI:57287"/>
        <dbReference type="ChEBI" id="CHEBI:57288"/>
        <dbReference type="ChEBI" id="CHEBI:57921"/>
        <dbReference type="ChEBI" id="CHEBI:77452"/>
        <dbReference type="EC" id="2.3.1.81"/>
    </reaction>
</comment>
<dbReference type="GO" id="GO:0046353">
    <property type="term" value="F:aminoglycoside 3-N-acetyltransferase activity"/>
    <property type="evidence" value="ECO:0007669"/>
    <property type="project" value="UniProtKB-EC"/>
</dbReference>
<dbReference type="AlphaFoldDB" id="A0A1N7FB65"/>
<keyword evidence="3 4" id="KW-0012">Acyltransferase</keyword>
<dbReference type="Pfam" id="PF02522">
    <property type="entry name" value="Antibiotic_NAT"/>
    <property type="match status" value="1"/>
</dbReference>
<dbReference type="STRING" id="1198245.SAMN05444858_13312"/>
<dbReference type="Proteomes" id="UP000186004">
    <property type="component" value="Unassembled WGS sequence"/>
</dbReference>
<evidence type="ECO:0000256" key="3">
    <source>
        <dbReference type="ARBA" id="ARBA00023315"/>
    </source>
</evidence>
<evidence type="ECO:0000256" key="2">
    <source>
        <dbReference type="ARBA" id="ARBA00022679"/>
    </source>
</evidence>
<keyword evidence="6" id="KW-1185">Reference proteome</keyword>
<evidence type="ECO:0000313" key="6">
    <source>
        <dbReference type="Proteomes" id="UP000186004"/>
    </source>
</evidence>
<dbReference type="EMBL" id="FTNF01000033">
    <property type="protein sequence ID" value="SIR97628.1"/>
    <property type="molecule type" value="Genomic_DNA"/>
</dbReference>
<accession>A0A1N7FB65</accession>
<dbReference type="InterPro" id="IPR028345">
    <property type="entry name" value="Antibiotic_NAT-like"/>
</dbReference>
<comment type="similarity">
    <text evidence="1 4">Belongs to the antibiotic N-acetyltransferase family.</text>
</comment>
<gene>
    <name evidence="5" type="ORF">SAMN05444858_13312</name>
</gene>
<name>A0A1N7FB65_9ACTN</name>
<dbReference type="EC" id="2.3.1.-" evidence="4"/>
<evidence type="ECO:0000256" key="4">
    <source>
        <dbReference type="RuleBase" id="RU365031"/>
    </source>
</evidence>
<proteinExistence type="inferred from homology"/>
<dbReference type="PANTHER" id="PTHR11104:SF0">
    <property type="entry name" value="SPBETA PROPHAGE-DERIVED AMINOGLYCOSIDE N(3')-ACETYLTRANSFERASE-LIKE PROTEIN YOKD"/>
    <property type="match status" value="1"/>
</dbReference>
<protein>
    <recommendedName>
        <fullName evidence="4">Aminoglycoside N(3)-acetyltransferase</fullName>
        <ecNumber evidence="4">2.3.1.-</ecNumber>
    </recommendedName>
</protein>
<dbReference type="InterPro" id="IPR003679">
    <property type="entry name" value="Amioglycoside_AcTrfase"/>
</dbReference>
<organism evidence="5 6">
    <name type="scientific">Micromonospora avicenniae</name>
    <dbReference type="NCBI Taxonomy" id="1198245"/>
    <lineage>
        <taxon>Bacteria</taxon>
        <taxon>Bacillati</taxon>
        <taxon>Actinomycetota</taxon>
        <taxon>Actinomycetes</taxon>
        <taxon>Micromonosporales</taxon>
        <taxon>Micromonosporaceae</taxon>
        <taxon>Micromonospora</taxon>
    </lineage>
</organism>
<evidence type="ECO:0000256" key="1">
    <source>
        <dbReference type="ARBA" id="ARBA00006383"/>
    </source>
</evidence>
<dbReference type="GO" id="GO:0046677">
    <property type="term" value="P:response to antibiotic"/>
    <property type="evidence" value="ECO:0007669"/>
    <property type="project" value="UniProtKB-KW"/>
</dbReference>
<dbReference type="RefSeq" id="WP_076473940.1">
    <property type="nucleotide sequence ID" value="NZ_FTNF01000033.1"/>
</dbReference>